<protein>
    <submittedName>
        <fullName evidence="2">Uncharacterized protein</fullName>
    </submittedName>
</protein>
<evidence type="ECO:0000313" key="2">
    <source>
        <dbReference type="EMBL" id="KAF5830415.1"/>
    </source>
</evidence>
<gene>
    <name evidence="2" type="ORF">DUNSADRAFT_14636</name>
</gene>
<feature type="non-terminal residue" evidence="2">
    <location>
        <position position="77"/>
    </location>
</feature>
<accession>A0ABQ7G729</accession>
<reference evidence="2" key="1">
    <citation type="submission" date="2017-08" db="EMBL/GenBank/DDBJ databases">
        <authorList>
            <person name="Polle J.E."/>
            <person name="Barry K."/>
            <person name="Cushman J."/>
            <person name="Schmutz J."/>
            <person name="Tran D."/>
            <person name="Hathwaick L.T."/>
            <person name="Yim W.C."/>
            <person name="Jenkins J."/>
            <person name="Mckie-Krisberg Z.M."/>
            <person name="Prochnik S."/>
            <person name="Lindquist E."/>
            <person name="Dockter R.B."/>
            <person name="Adam C."/>
            <person name="Molina H."/>
            <person name="Bunkerborg J."/>
            <person name="Jin E."/>
            <person name="Buchheim M."/>
            <person name="Magnuson J."/>
        </authorList>
    </citation>
    <scope>NUCLEOTIDE SEQUENCE</scope>
    <source>
        <strain evidence="2">CCAP 19/18</strain>
    </source>
</reference>
<dbReference type="PANTHER" id="PTHR22091">
    <property type="entry name" value="COILED-COIL DOMAIN-CONTAINING PROTEIN 77"/>
    <property type="match status" value="1"/>
</dbReference>
<feature type="region of interest" description="Disordered" evidence="1">
    <location>
        <begin position="1"/>
        <end position="21"/>
    </location>
</feature>
<evidence type="ECO:0000256" key="1">
    <source>
        <dbReference type="SAM" id="MobiDB-lite"/>
    </source>
</evidence>
<organism evidence="2 3">
    <name type="scientific">Dunaliella salina</name>
    <name type="common">Green alga</name>
    <name type="synonym">Protococcus salinus</name>
    <dbReference type="NCBI Taxonomy" id="3046"/>
    <lineage>
        <taxon>Eukaryota</taxon>
        <taxon>Viridiplantae</taxon>
        <taxon>Chlorophyta</taxon>
        <taxon>core chlorophytes</taxon>
        <taxon>Chlorophyceae</taxon>
        <taxon>CS clade</taxon>
        <taxon>Chlamydomonadales</taxon>
        <taxon>Dunaliellaceae</taxon>
        <taxon>Dunaliella</taxon>
    </lineage>
</organism>
<proteinExistence type="predicted"/>
<comment type="caution">
    <text evidence="2">The sequence shown here is derived from an EMBL/GenBank/DDBJ whole genome shotgun (WGS) entry which is preliminary data.</text>
</comment>
<name>A0ABQ7G729_DUNSA</name>
<evidence type="ECO:0000313" key="3">
    <source>
        <dbReference type="Proteomes" id="UP000815325"/>
    </source>
</evidence>
<dbReference type="InterPro" id="IPR037696">
    <property type="entry name" value="CCDC77"/>
</dbReference>
<sequence>MRSFPPAKGHQQYTHASPGDPEAHELLAFYKNRVDEFENEREALLRSVERTGMQAADLHRLDWENRKRADEVRELQK</sequence>
<dbReference type="Proteomes" id="UP000815325">
    <property type="component" value="Unassembled WGS sequence"/>
</dbReference>
<dbReference type="PANTHER" id="PTHR22091:SF1">
    <property type="entry name" value="COILED-COIL DOMAIN-CONTAINING PROTEIN 77"/>
    <property type="match status" value="1"/>
</dbReference>
<dbReference type="EMBL" id="MU070045">
    <property type="protein sequence ID" value="KAF5830415.1"/>
    <property type="molecule type" value="Genomic_DNA"/>
</dbReference>
<keyword evidence="3" id="KW-1185">Reference proteome</keyword>